<protein>
    <submittedName>
        <fullName evidence="8">Cln5 protein</fullName>
    </submittedName>
</protein>
<accession>A0A812LVP8</accession>
<dbReference type="OrthoDB" id="415211at2759"/>
<dbReference type="InterPro" id="IPR003347">
    <property type="entry name" value="JmjC_dom"/>
</dbReference>
<evidence type="ECO:0000259" key="7">
    <source>
        <dbReference type="PROSITE" id="PS51184"/>
    </source>
</evidence>
<evidence type="ECO:0000313" key="8">
    <source>
        <dbReference type="EMBL" id="CAE7250823.1"/>
    </source>
</evidence>
<dbReference type="Gene3D" id="2.60.120.650">
    <property type="entry name" value="Cupin"/>
    <property type="match status" value="1"/>
</dbReference>
<dbReference type="AlphaFoldDB" id="A0A812LVP8"/>
<dbReference type="GO" id="GO:0005634">
    <property type="term" value="C:nucleus"/>
    <property type="evidence" value="ECO:0007669"/>
    <property type="project" value="UniProtKB-SubCell"/>
</dbReference>
<dbReference type="GO" id="GO:0016491">
    <property type="term" value="F:oxidoreductase activity"/>
    <property type="evidence" value="ECO:0007669"/>
    <property type="project" value="UniProtKB-KW"/>
</dbReference>
<gene>
    <name evidence="8" type="primary">cln5</name>
    <name evidence="8" type="ORF">SPIL2461_LOCUS4822</name>
</gene>
<evidence type="ECO:0000256" key="1">
    <source>
        <dbReference type="ARBA" id="ARBA00001954"/>
    </source>
</evidence>
<evidence type="ECO:0000256" key="3">
    <source>
        <dbReference type="ARBA" id="ARBA00022723"/>
    </source>
</evidence>
<dbReference type="InterPro" id="IPR041667">
    <property type="entry name" value="Cupin_8"/>
</dbReference>
<comment type="cofactor">
    <cofactor evidence="1">
        <name>Fe(2+)</name>
        <dbReference type="ChEBI" id="CHEBI:29033"/>
    </cofactor>
</comment>
<dbReference type="PANTHER" id="PTHR12461:SF106">
    <property type="entry name" value="BIFUNCTIONAL PEPTIDASE AND ARGINYL-HYDROXYLASE JMJD5"/>
    <property type="match status" value="1"/>
</dbReference>
<keyword evidence="9" id="KW-1185">Reference proteome</keyword>
<evidence type="ECO:0000256" key="2">
    <source>
        <dbReference type="ARBA" id="ARBA00004123"/>
    </source>
</evidence>
<dbReference type="SUPFAM" id="SSF51197">
    <property type="entry name" value="Clavaminate synthase-like"/>
    <property type="match status" value="2"/>
</dbReference>
<feature type="domain" description="JmjC" evidence="7">
    <location>
        <begin position="564"/>
        <end position="752"/>
    </location>
</feature>
<dbReference type="PANTHER" id="PTHR12461">
    <property type="entry name" value="HYPOXIA-INDUCIBLE FACTOR 1 ALPHA INHIBITOR-RELATED"/>
    <property type="match status" value="1"/>
</dbReference>
<sequence length="752" mass="84808">MSLVQLSCLKEIRRLKYPEEITPELFEEFAAKSEPVIIEGLIADWPAFADAERNWRGSRWDDLMGDEVLDVGFDPADSRMMHFGDDCGEPEVLFNPGRLRLPAWAFREAPPFGGWAVRVHEGEGSQGMNKQFRATCVQPWLPEDKACSARSREELPHLPAETVYSVQYASNPITSNGMGWLSELLSFTHSALVITEIKADGDTSAPTSLLFEYFARFFGPKAIMPTSLADGKPIWENQAVVGWRPAEEDEWLAKSNVTLVGTATGKTLNKWFEEVIIYGEQHPGYNLFNVWNSTDVFTRLPYVQDSVCHSFTEWSLVTLYQLGADFSVEGALCRNYMSFITNTRPTILDLTLPADMRKISSFYGSIQSLASTTFRDMAAFGSTLLRAAKSELIDLEVVVFERGLGESHGVYVGAKLAKPYVGVEPHQLSQRMILPWQKIPANADGECQHISTEKIVSMVTPDFQKVALLRQEILRLREEEGRVDLTKHEHLRRRLAREVSVQNVPFLAVDADSPLHFFAPLECRMRDLLPLSFYLSHDTYALPTEMQKDLGPQAPKLIAGWASPNSSRIWATNGAPWRVPYPPWGDKSVPEPGQDSMIYSCFHCDRMENFHSLLAGQKEVVLVPPGHRDVLKSTRYATQKQWLLAPVSAGSQRYLGSTLFTSKQTECTSDQSAVHPFRPAEVNRKVSRGQWPDSVDFPVRRGTLRKGDTLYIPAYHWHWVATSTPPSLGIQDDGPLALSVNFWWWPIHNDKV</sequence>
<evidence type="ECO:0000313" key="9">
    <source>
        <dbReference type="Proteomes" id="UP000649617"/>
    </source>
</evidence>
<evidence type="ECO:0000256" key="6">
    <source>
        <dbReference type="ARBA" id="ARBA00023242"/>
    </source>
</evidence>
<dbReference type="Gene3D" id="2.60.120.10">
    <property type="entry name" value="Jelly Rolls"/>
    <property type="match status" value="1"/>
</dbReference>
<name>A0A812LVP8_SYMPI</name>
<dbReference type="InterPro" id="IPR014710">
    <property type="entry name" value="RmlC-like_jellyroll"/>
</dbReference>
<dbReference type="Proteomes" id="UP000649617">
    <property type="component" value="Unassembled WGS sequence"/>
</dbReference>
<reference evidence="8" key="1">
    <citation type="submission" date="2021-02" db="EMBL/GenBank/DDBJ databases">
        <authorList>
            <person name="Dougan E. K."/>
            <person name="Rhodes N."/>
            <person name="Thang M."/>
            <person name="Chan C."/>
        </authorList>
    </citation>
    <scope>NUCLEOTIDE SEQUENCE</scope>
</reference>
<keyword evidence="3" id="KW-0479">Metal-binding</keyword>
<dbReference type="PROSITE" id="PS51184">
    <property type="entry name" value="JMJC"/>
    <property type="match status" value="1"/>
</dbReference>
<comment type="caution">
    <text evidence="8">The sequence shown here is derived from an EMBL/GenBank/DDBJ whole genome shotgun (WGS) entry which is preliminary data.</text>
</comment>
<keyword evidence="5" id="KW-0408">Iron</keyword>
<keyword evidence="6" id="KW-0539">Nucleus</keyword>
<keyword evidence="4" id="KW-0560">Oxidoreductase</keyword>
<dbReference type="Pfam" id="PF13621">
    <property type="entry name" value="Cupin_8"/>
    <property type="match status" value="1"/>
</dbReference>
<proteinExistence type="predicted"/>
<dbReference type="GO" id="GO:0046872">
    <property type="term" value="F:metal ion binding"/>
    <property type="evidence" value="ECO:0007669"/>
    <property type="project" value="UniProtKB-KW"/>
</dbReference>
<organism evidence="8 9">
    <name type="scientific">Symbiodinium pilosum</name>
    <name type="common">Dinoflagellate</name>
    <dbReference type="NCBI Taxonomy" id="2952"/>
    <lineage>
        <taxon>Eukaryota</taxon>
        <taxon>Sar</taxon>
        <taxon>Alveolata</taxon>
        <taxon>Dinophyceae</taxon>
        <taxon>Suessiales</taxon>
        <taxon>Symbiodiniaceae</taxon>
        <taxon>Symbiodinium</taxon>
    </lineage>
</organism>
<evidence type="ECO:0000256" key="4">
    <source>
        <dbReference type="ARBA" id="ARBA00023002"/>
    </source>
</evidence>
<dbReference type="EMBL" id="CAJNIZ010006546">
    <property type="protein sequence ID" value="CAE7250823.1"/>
    <property type="molecule type" value="Genomic_DNA"/>
</dbReference>
<comment type="subcellular location">
    <subcellularLocation>
        <location evidence="2">Nucleus</location>
    </subcellularLocation>
</comment>
<evidence type="ECO:0000256" key="5">
    <source>
        <dbReference type="ARBA" id="ARBA00023004"/>
    </source>
</evidence>